<evidence type="ECO:0000313" key="3">
    <source>
        <dbReference type="Proteomes" id="UP000789405"/>
    </source>
</evidence>
<gene>
    <name evidence="2" type="ORF">DERYTH_LOCUS3131</name>
</gene>
<proteinExistence type="predicted"/>
<keyword evidence="3" id="KW-1185">Reference proteome</keyword>
<dbReference type="AlphaFoldDB" id="A0A9N8ZSY9"/>
<protein>
    <submittedName>
        <fullName evidence="2">8934_t:CDS:1</fullName>
    </submittedName>
</protein>
<dbReference type="EMBL" id="CAJVPY010001068">
    <property type="protein sequence ID" value="CAG8505775.1"/>
    <property type="molecule type" value="Genomic_DNA"/>
</dbReference>
<comment type="caution">
    <text evidence="2">The sequence shown here is derived from an EMBL/GenBank/DDBJ whole genome shotgun (WGS) entry which is preliminary data.</text>
</comment>
<name>A0A9N8ZSY9_9GLOM</name>
<feature type="chain" id="PRO_5040393227" evidence="1">
    <location>
        <begin position="19"/>
        <end position="65"/>
    </location>
</feature>
<evidence type="ECO:0000256" key="1">
    <source>
        <dbReference type="SAM" id="SignalP"/>
    </source>
</evidence>
<dbReference type="Proteomes" id="UP000789405">
    <property type="component" value="Unassembled WGS sequence"/>
</dbReference>
<evidence type="ECO:0000313" key="2">
    <source>
        <dbReference type="EMBL" id="CAG8505775.1"/>
    </source>
</evidence>
<accession>A0A9N8ZSY9</accession>
<organism evidence="2 3">
    <name type="scientific">Dentiscutata erythropus</name>
    <dbReference type="NCBI Taxonomy" id="1348616"/>
    <lineage>
        <taxon>Eukaryota</taxon>
        <taxon>Fungi</taxon>
        <taxon>Fungi incertae sedis</taxon>
        <taxon>Mucoromycota</taxon>
        <taxon>Glomeromycotina</taxon>
        <taxon>Glomeromycetes</taxon>
        <taxon>Diversisporales</taxon>
        <taxon>Gigasporaceae</taxon>
        <taxon>Dentiscutata</taxon>
    </lineage>
</organism>
<keyword evidence="1" id="KW-0732">Signal</keyword>
<reference evidence="2" key="1">
    <citation type="submission" date="2021-06" db="EMBL/GenBank/DDBJ databases">
        <authorList>
            <person name="Kallberg Y."/>
            <person name="Tangrot J."/>
            <person name="Rosling A."/>
        </authorList>
    </citation>
    <scope>NUCLEOTIDE SEQUENCE</scope>
    <source>
        <strain evidence="2">MA453B</strain>
    </source>
</reference>
<feature type="signal peptide" evidence="1">
    <location>
        <begin position="1"/>
        <end position="18"/>
    </location>
</feature>
<sequence length="65" mass="7411">MHMIITLLSSALLNSTAAFLPMSSPKPADTLNGKRAIKKHRKNSKEKKNELFIFLEIDKKNSARW</sequence>